<evidence type="ECO:0000256" key="2">
    <source>
        <dbReference type="ARBA" id="ARBA00009810"/>
    </source>
</evidence>
<evidence type="ECO:0000256" key="13">
    <source>
        <dbReference type="SAM" id="SignalP"/>
    </source>
</evidence>
<feature type="domain" description="TonB-dependent receptor-like beta-barrel" evidence="14">
    <location>
        <begin position="208"/>
        <end position="641"/>
    </location>
</feature>
<dbReference type="GO" id="GO:0044718">
    <property type="term" value="P:siderophore transmembrane transport"/>
    <property type="evidence" value="ECO:0007669"/>
    <property type="project" value="TreeGrafter"/>
</dbReference>
<evidence type="ECO:0000256" key="8">
    <source>
        <dbReference type="ARBA" id="ARBA00023136"/>
    </source>
</evidence>
<dbReference type="PANTHER" id="PTHR30069:SF29">
    <property type="entry name" value="HEMOGLOBIN AND HEMOGLOBIN-HAPTOGLOBIN-BINDING PROTEIN 1-RELATED"/>
    <property type="match status" value="1"/>
</dbReference>
<reference evidence="16 17" key="1">
    <citation type="submission" date="2016-01" db="EMBL/GenBank/DDBJ databases">
        <authorList>
            <person name="Oliw E.H."/>
        </authorList>
    </citation>
    <scope>NUCLEOTIDE SEQUENCE [LARGE SCALE GENOMIC DNA]</scope>
    <source>
        <strain evidence="16">LMG 27134</strain>
    </source>
</reference>
<evidence type="ECO:0000256" key="4">
    <source>
        <dbReference type="ARBA" id="ARBA00022452"/>
    </source>
</evidence>
<proteinExistence type="inferred from homology"/>
<keyword evidence="10 11" id="KW-0998">Cell outer membrane</keyword>
<dbReference type="InterPro" id="IPR039426">
    <property type="entry name" value="TonB-dep_rcpt-like"/>
</dbReference>
<evidence type="ECO:0000313" key="17">
    <source>
        <dbReference type="Proteomes" id="UP000054683"/>
    </source>
</evidence>
<dbReference type="InterPro" id="IPR037066">
    <property type="entry name" value="Plug_dom_sf"/>
</dbReference>
<evidence type="ECO:0000256" key="7">
    <source>
        <dbReference type="ARBA" id="ARBA00023077"/>
    </source>
</evidence>
<organism evidence="16 17">
    <name type="scientific">Caballeronia udeis</name>
    <dbReference type="NCBI Taxonomy" id="1232866"/>
    <lineage>
        <taxon>Bacteria</taxon>
        <taxon>Pseudomonadati</taxon>
        <taxon>Pseudomonadota</taxon>
        <taxon>Betaproteobacteria</taxon>
        <taxon>Burkholderiales</taxon>
        <taxon>Burkholderiaceae</taxon>
        <taxon>Caballeronia</taxon>
    </lineage>
</organism>
<dbReference type="CDD" id="cd01347">
    <property type="entry name" value="ligand_gated_channel"/>
    <property type="match status" value="1"/>
</dbReference>
<feature type="domain" description="TonB-dependent receptor plug" evidence="15">
    <location>
        <begin position="67"/>
        <end position="178"/>
    </location>
</feature>
<dbReference type="Pfam" id="PF00593">
    <property type="entry name" value="TonB_dep_Rec_b-barrel"/>
    <property type="match status" value="1"/>
</dbReference>
<evidence type="ECO:0000256" key="1">
    <source>
        <dbReference type="ARBA" id="ARBA00004571"/>
    </source>
</evidence>
<dbReference type="Proteomes" id="UP000054683">
    <property type="component" value="Unassembled WGS sequence"/>
</dbReference>
<feature type="signal peptide" evidence="13">
    <location>
        <begin position="1"/>
        <end position="20"/>
    </location>
</feature>
<dbReference type="InterPro" id="IPR012910">
    <property type="entry name" value="Plug_dom"/>
</dbReference>
<comment type="subcellular location">
    <subcellularLocation>
        <location evidence="1 11">Cell outer membrane</location>
        <topology evidence="1 11">Multi-pass membrane protein</topology>
    </subcellularLocation>
</comment>
<dbReference type="Pfam" id="PF07715">
    <property type="entry name" value="Plug"/>
    <property type="match status" value="1"/>
</dbReference>
<dbReference type="PANTHER" id="PTHR30069">
    <property type="entry name" value="TONB-DEPENDENT OUTER MEMBRANE RECEPTOR"/>
    <property type="match status" value="1"/>
</dbReference>
<feature type="chain" id="PRO_5008501620" evidence="13">
    <location>
        <begin position="21"/>
        <end position="675"/>
    </location>
</feature>
<dbReference type="PROSITE" id="PS52016">
    <property type="entry name" value="TONB_DEPENDENT_REC_3"/>
    <property type="match status" value="1"/>
</dbReference>
<evidence type="ECO:0000259" key="15">
    <source>
        <dbReference type="Pfam" id="PF07715"/>
    </source>
</evidence>
<protein>
    <submittedName>
        <fullName evidence="16">TonB-dependent receptor, plug</fullName>
    </submittedName>
</protein>
<keyword evidence="4 11" id="KW-1134">Transmembrane beta strand</keyword>
<name>A0A158GEZ3_9BURK</name>
<evidence type="ECO:0000256" key="3">
    <source>
        <dbReference type="ARBA" id="ARBA00022448"/>
    </source>
</evidence>
<keyword evidence="9 16" id="KW-0675">Receptor</keyword>
<evidence type="ECO:0000256" key="5">
    <source>
        <dbReference type="ARBA" id="ARBA00022692"/>
    </source>
</evidence>
<evidence type="ECO:0000313" key="16">
    <source>
        <dbReference type="EMBL" id="SAL30698.1"/>
    </source>
</evidence>
<dbReference type="EMBL" id="FCOK02000013">
    <property type="protein sequence ID" value="SAL30698.1"/>
    <property type="molecule type" value="Genomic_DNA"/>
</dbReference>
<keyword evidence="7 12" id="KW-0798">TonB box</keyword>
<dbReference type="InterPro" id="IPR036942">
    <property type="entry name" value="Beta-barrel_TonB_sf"/>
</dbReference>
<gene>
    <name evidence="16" type="ORF">AWB69_02541</name>
</gene>
<evidence type="ECO:0000259" key="14">
    <source>
        <dbReference type="Pfam" id="PF00593"/>
    </source>
</evidence>
<dbReference type="GO" id="GO:0009279">
    <property type="term" value="C:cell outer membrane"/>
    <property type="evidence" value="ECO:0007669"/>
    <property type="project" value="UniProtKB-SubCell"/>
</dbReference>
<dbReference type="AlphaFoldDB" id="A0A158GEZ3"/>
<dbReference type="SUPFAM" id="SSF56935">
    <property type="entry name" value="Porins"/>
    <property type="match status" value="1"/>
</dbReference>
<evidence type="ECO:0000256" key="12">
    <source>
        <dbReference type="RuleBase" id="RU003357"/>
    </source>
</evidence>
<keyword evidence="8 11" id="KW-0472">Membrane</keyword>
<evidence type="ECO:0000256" key="10">
    <source>
        <dbReference type="ARBA" id="ARBA00023237"/>
    </source>
</evidence>
<dbReference type="OrthoDB" id="183532at2"/>
<keyword evidence="6 13" id="KW-0732">Signal</keyword>
<keyword evidence="5 11" id="KW-0812">Transmembrane</keyword>
<dbReference type="Gene3D" id="2.40.170.20">
    <property type="entry name" value="TonB-dependent receptor, beta-barrel domain"/>
    <property type="match status" value="1"/>
</dbReference>
<evidence type="ECO:0000256" key="9">
    <source>
        <dbReference type="ARBA" id="ARBA00023170"/>
    </source>
</evidence>
<dbReference type="Gene3D" id="2.170.130.10">
    <property type="entry name" value="TonB-dependent receptor, plug domain"/>
    <property type="match status" value="1"/>
</dbReference>
<keyword evidence="3 11" id="KW-0813">Transport</keyword>
<evidence type="ECO:0000256" key="11">
    <source>
        <dbReference type="PROSITE-ProRule" id="PRU01360"/>
    </source>
</evidence>
<dbReference type="GO" id="GO:0015344">
    <property type="term" value="F:siderophore uptake transmembrane transporter activity"/>
    <property type="evidence" value="ECO:0007669"/>
    <property type="project" value="TreeGrafter"/>
</dbReference>
<comment type="similarity">
    <text evidence="2 11 12">Belongs to the TonB-dependent receptor family.</text>
</comment>
<accession>A0A158GEZ3</accession>
<dbReference type="RefSeq" id="WP_082913372.1">
    <property type="nucleotide sequence ID" value="NZ_FCOK02000013.1"/>
</dbReference>
<evidence type="ECO:0000256" key="6">
    <source>
        <dbReference type="ARBA" id="ARBA00022729"/>
    </source>
</evidence>
<dbReference type="InterPro" id="IPR000531">
    <property type="entry name" value="Beta-barrel_TonB"/>
</dbReference>
<sequence>MLAFALPAVALLAVSPVTHASETLGPVDPKPGAVASESDSADLASLPLEQLMDVSVITTASKFEQSISEAPSAVVVLTAQDIKEFGWRTLADALASLPGLYVSNDRNYSYLGARGFLRPGDYDSRFLLMIDGYRTNDAVYDEATIGTEGLIDMDLVERIEYVPGPGSAVYGSNAFFGVVNVITKKGSAINGAQTAVAAGSYGEKKARATYGWHGQNGADIVLSATSYIRDGQDLFYPEFNTPQQNNGVAHDLDYDRAQNFFAKVTYGDFTVSAAHSNRAKGVPTGSFGAIFNTPNSTNDAQSFINAVFAHQINSGLAVSTQAYWGRYDYQGVAIDPGEVPTTNVDGDHALWYGGDAHVIVTSISNQKIVAGFDFQRDARRDQYNYNLNPYVSLLDDKRSSNRTGAYFEDEIQLPANFALNAGLRYDWDSVTASNVNPRLALIYKLTSRDTVKLIYGTAYRAPNAYELYYAVPGSGGQLPNPDLNPEHITTTELVLDHAFSDSGRATLSLFRYSVKNLISLETDPASGLLIYQNLDQAKATGVELATEQLFGDGYRVRASYSWQLAKDGQTGAILQNSPRHLVKLNAVAPLFHNAVRFGTELQCVSSRLSESSTSGGYCLANLTVTSSRVIPRAIVSLSVYNAFNKRYSDPAGPAFVQQAIEQQSRTLYAKLVYGF</sequence>